<dbReference type="OrthoDB" id="5431608at2"/>
<sequence>MYLTSFIHRRNLLDIAERWFCGRPEKTDGLALTEILICDGYVAGVTLEELARRLIGKIYPEPFEARRIHLKGELRDAILRCPREMGPRVQELCRAYRSNPDFYYTDAPINGVMCLDGSGQLVGLYRLKRPKRIAEKANRRLANWIFESVQTRARRMAEERAGEYGIPLDRLLTPEREMVQEFVQAERGIARSFQAGEIKFDMDALTINDVAGMKIICDEERLSRLQAAIAAEKDIEVVEREYFRGNYRADSLILRVGWDREQVERRYRDSRAWEKYLNRGVPEERLRAGIEPLFEGGDPRINVELILTTFPEMVESELGRSIHEERIIAQRDNKVYKGYIPLNVEFLLEYLFSVGFSPEVNIDPPPIKMWGRYLPDTLTSYIRRLYRLPEYDFFF</sequence>
<protein>
    <submittedName>
        <fullName evidence="1">Uncharacterized protein</fullName>
    </submittedName>
</protein>
<dbReference type="KEGG" id="sfu:Sfum_2640"/>
<dbReference type="InParanoid" id="A0LLL6"/>
<gene>
    <name evidence="1" type="ordered locus">Sfum_2640</name>
</gene>
<organism evidence="1 2">
    <name type="scientific">Syntrophobacter fumaroxidans (strain DSM 10017 / MPOB)</name>
    <dbReference type="NCBI Taxonomy" id="335543"/>
    <lineage>
        <taxon>Bacteria</taxon>
        <taxon>Pseudomonadati</taxon>
        <taxon>Thermodesulfobacteriota</taxon>
        <taxon>Syntrophobacteria</taxon>
        <taxon>Syntrophobacterales</taxon>
        <taxon>Syntrophobacteraceae</taxon>
        <taxon>Syntrophobacter</taxon>
    </lineage>
</organism>
<dbReference type="Proteomes" id="UP000001784">
    <property type="component" value="Chromosome"/>
</dbReference>
<dbReference type="HOGENOM" id="CLU_670352_0_0_7"/>
<reference evidence="1 2" key="1">
    <citation type="submission" date="2006-10" db="EMBL/GenBank/DDBJ databases">
        <title>Complete sequence of Syntrophobacter fumaroxidans MPOB.</title>
        <authorList>
            <consortium name="US DOE Joint Genome Institute"/>
            <person name="Copeland A."/>
            <person name="Lucas S."/>
            <person name="Lapidus A."/>
            <person name="Barry K."/>
            <person name="Detter J.C."/>
            <person name="Glavina del Rio T."/>
            <person name="Hammon N."/>
            <person name="Israni S."/>
            <person name="Pitluck S."/>
            <person name="Goltsman E.G."/>
            <person name="Martinez M."/>
            <person name="Schmutz J."/>
            <person name="Larimer F."/>
            <person name="Land M."/>
            <person name="Hauser L."/>
            <person name="Kyrpides N."/>
            <person name="Kim E."/>
            <person name="Boone D.R."/>
            <person name="Brockman F."/>
            <person name="Culley D."/>
            <person name="Ferry J."/>
            <person name="Gunsalus R."/>
            <person name="McInerney M.J."/>
            <person name="Morrison M."/>
            <person name="Plugge C."/>
            <person name="Rohlin L."/>
            <person name="Scholten J."/>
            <person name="Sieber J."/>
            <person name="Stams A.J.M."/>
            <person name="Worm P."/>
            <person name="Henstra A.M."/>
            <person name="Richardson P."/>
        </authorList>
    </citation>
    <scope>NUCLEOTIDE SEQUENCE [LARGE SCALE GENOMIC DNA]</scope>
    <source>
        <strain evidence="2">DSM 10017 / MPOB</strain>
    </source>
</reference>
<keyword evidence="2" id="KW-1185">Reference proteome</keyword>
<name>A0LLL6_SYNFM</name>
<dbReference type="eggNOG" id="ENOG5030BS1">
    <property type="taxonomic scope" value="Bacteria"/>
</dbReference>
<evidence type="ECO:0000313" key="1">
    <source>
        <dbReference type="EMBL" id="ABK18318.1"/>
    </source>
</evidence>
<dbReference type="RefSeq" id="WP_011699485.1">
    <property type="nucleotide sequence ID" value="NC_008554.1"/>
</dbReference>
<dbReference type="EMBL" id="CP000478">
    <property type="protein sequence ID" value="ABK18318.1"/>
    <property type="molecule type" value="Genomic_DNA"/>
</dbReference>
<dbReference type="AlphaFoldDB" id="A0LLL6"/>
<accession>A0LLL6</accession>
<proteinExistence type="predicted"/>
<evidence type="ECO:0000313" key="2">
    <source>
        <dbReference type="Proteomes" id="UP000001784"/>
    </source>
</evidence>